<evidence type="ECO:0000313" key="3">
    <source>
        <dbReference type="EMBL" id="KAK8960799.1"/>
    </source>
</evidence>
<evidence type="ECO:0000256" key="2">
    <source>
        <dbReference type="RuleBase" id="RU003690"/>
    </source>
</evidence>
<name>A0ABR2MB44_9ASPA</name>
<organism evidence="3 4">
    <name type="scientific">Platanthera guangdongensis</name>
    <dbReference type="NCBI Taxonomy" id="2320717"/>
    <lineage>
        <taxon>Eukaryota</taxon>
        <taxon>Viridiplantae</taxon>
        <taxon>Streptophyta</taxon>
        <taxon>Embryophyta</taxon>
        <taxon>Tracheophyta</taxon>
        <taxon>Spermatophyta</taxon>
        <taxon>Magnoliopsida</taxon>
        <taxon>Liliopsida</taxon>
        <taxon>Asparagales</taxon>
        <taxon>Orchidaceae</taxon>
        <taxon>Orchidoideae</taxon>
        <taxon>Orchideae</taxon>
        <taxon>Orchidinae</taxon>
        <taxon>Platanthera</taxon>
    </lineage>
</organism>
<comment type="similarity">
    <text evidence="1 2">Belongs to the glycosyl hydrolase 1 family.</text>
</comment>
<protein>
    <submittedName>
        <fullName evidence="3">Beta-glucosidase 5</fullName>
    </submittedName>
</protein>
<sequence length="71" mass="8128">MRSGTNVKGYFVWSFVDLFELLSGYNSSFGLYHVDFDAEERQRAPKLSADWYSNLLKNIEVIQFEGIAAGE</sequence>
<gene>
    <name evidence="3" type="primary">BGLU5</name>
    <name evidence="3" type="ORF">KSP40_PGU013259</name>
</gene>
<reference evidence="3 4" key="1">
    <citation type="journal article" date="2022" name="Nat. Plants">
        <title>Genomes of leafy and leafless Platanthera orchids illuminate the evolution of mycoheterotrophy.</title>
        <authorList>
            <person name="Li M.H."/>
            <person name="Liu K.W."/>
            <person name="Li Z."/>
            <person name="Lu H.C."/>
            <person name="Ye Q.L."/>
            <person name="Zhang D."/>
            <person name="Wang J.Y."/>
            <person name="Li Y.F."/>
            <person name="Zhong Z.M."/>
            <person name="Liu X."/>
            <person name="Yu X."/>
            <person name="Liu D.K."/>
            <person name="Tu X.D."/>
            <person name="Liu B."/>
            <person name="Hao Y."/>
            <person name="Liao X.Y."/>
            <person name="Jiang Y.T."/>
            <person name="Sun W.H."/>
            <person name="Chen J."/>
            <person name="Chen Y.Q."/>
            <person name="Ai Y."/>
            <person name="Zhai J.W."/>
            <person name="Wu S.S."/>
            <person name="Zhou Z."/>
            <person name="Hsiao Y.Y."/>
            <person name="Wu W.L."/>
            <person name="Chen Y.Y."/>
            <person name="Lin Y.F."/>
            <person name="Hsu J.L."/>
            <person name="Li C.Y."/>
            <person name="Wang Z.W."/>
            <person name="Zhao X."/>
            <person name="Zhong W.Y."/>
            <person name="Ma X.K."/>
            <person name="Ma L."/>
            <person name="Huang J."/>
            <person name="Chen G.Z."/>
            <person name="Huang M.Z."/>
            <person name="Huang L."/>
            <person name="Peng D.H."/>
            <person name="Luo Y.B."/>
            <person name="Zou S.Q."/>
            <person name="Chen S.P."/>
            <person name="Lan S."/>
            <person name="Tsai W.C."/>
            <person name="Van de Peer Y."/>
            <person name="Liu Z.J."/>
        </authorList>
    </citation>
    <scope>NUCLEOTIDE SEQUENCE [LARGE SCALE GENOMIC DNA]</scope>
    <source>
        <strain evidence="3">Lor288</strain>
    </source>
</reference>
<evidence type="ECO:0000313" key="4">
    <source>
        <dbReference type="Proteomes" id="UP001412067"/>
    </source>
</evidence>
<accession>A0ABR2MB44</accession>
<dbReference type="Pfam" id="PF00232">
    <property type="entry name" value="Glyco_hydro_1"/>
    <property type="match status" value="1"/>
</dbReference>
<dbReference type="InterPro" id="IPR017853">
    <property type="entry name" value="GH"/>
</dbReference>
<dbReference type="Proteomes" id="UP001412067">
    <property type="component" value="Unassembled WGS sequence"/>
</dbReference>
<evidence type="ECO:0000256" key="1">
    <source>
        <dbReference type="ARBA" id="ARBA00010838"/>
    </source>
</evidence>
<dbReference type="PRINTS" id="PR00131">
    <property type="entry name" value="GLHYDRLASE1"/>
</dbReference>
<comment type="caution">
    <text evidence="3">The sequence shown here is derived from an EMBL/GenBank/DDBJ whole genome shotgun (WGS) entry which is preliminary data.</text>
</comment>
<dbReference type="InterPro" id="IPR001360">
    <property type="entry name" value="Glyco_hydro_1"/>
</dbReference>
<dbReference type="SUPFAM" id="SSF51445">
    <property type="entry name" value="(Trans)glycosidases"/>
    <property type="match status" value="1"/>
</dbReference>
<dbReference type="EMBL" id="JBBWWR010000010">
    <property type="protein sequence ID" value="KAK8960799.1"/>
    <property type="molecule type" value="Genomic_DNA"/>
</dbReference>
<dbReference type="PANTHER" id="PTHR10353:SF29">
    <property type="entry name" value="BETA-GLUCOSIDASE 11"/>
    <property type="match status" value="1"/>
</dbReference>
<proteinExistence type="inferred from homology"/>
<dbReference type="PANTHER" id="PTHR10353">
    <property type="entry name" value="GLYCOSYL HYDROLASE"/>
    <property type="match status" value="1"/>
</dbReference>
<dbReference type="Gene3D" id="3.20.20.80">
    <property type="entry name" value="Glycosidases"/>
    <property type="match status" value="1"/>
</dbReference>
<keyword evidence="4" id="KW-1185">Reference proteome</keyword>